<feature type="compositionally biased region" description="Basic and acidic residues" evidence="2">
    <location>
        <begin position="1659"/>
        <end position="1676"/>
    </location>
</feature>
<feature type="compositionally biased region" description="Polar residues" evidence="2">
    <location>
        <begin position="571"/>
        <end position="580"/>
    </location>
</feature>
<dbReference type="Proteomes" id="UP000747110">
    <property type="component" value="Unassembled WGS sequence"/>
</dbReference>
<feature type="domain" description="SF4 helicase" evidence="4">
    <location>
        <begin position="1114"/>
        <end position="1399"/>
    </location>
</feature>
<dbReference type="GO" id="GO:0043139">
    <property type="term" value="F:5'-3' DNA helicase activity"/>
    <property type="evidence" value="ECO:0007669"/>
    <property type="project" value="InterPro"/>
</dbReference>
<dbReference type="InterPro" id="IPR034154">
    <property type="entry name" value="TOPRIM_DnaG/twinkle"/>
</dbReference>
<dbReference type="InterPro" id="IPR013087">
    <property type="entry name" value="Znf_C2H2_type"/>
</dbReference>
<dbReference type="PROSITE" id="PS51199">
    <property type="entry name" value="SF4_HELICASE"/>
    <property type="match status" value="1"/>
</dbReference>
<dbReference type="InterPro" id="IPR027417">
    <property type="entry name" value="P-loop_NTPase"/>
</dbReference>
<feature type="region of interest" description="Disordered" evidence="2">
    <location>
        <begin position="570"/>
        <end position="714"/>
    </location>
</feature>
<gene>
    <name evidence="5" type="ORF">Vretifemale_1330</name>
</gene>
<dbReference type="GO" id="GO:0003697">
    <property type="term" value="F:single-stranded DNA binding"/>
    <property type="evidence" value="ECO:0007669"/>
    <property type="project" value="InterPro"/>
</dbReference>
<dbReference type="PROSITE" id="PS50157">
    <property type="entry name" value="ZINC_FINGER_C2H2_2"/>
    <property type="match status" value="1"/>
</dbReference>
<keyword evidence="1" id="KW-0862">Zinc</keyword>
<reference evidence="5" key="1">
    <citation type="journal article" date="2021" name="Proc. Natl. Acad. Sci. U.S.A.">
        <title>Three genomes in the algal genus Volvox reveal the fate of a haploid sex-determining region after a transition to homothallism.</title>
        <authorList>
            <person name="Yamamoto K."/>
            <person name="Hamaji T."/>
            <person name="Kawai-Toyooka H."/>
            <person name="Matsuzaki R."/>
            <person name="Takahashi F."/>
            <person name="Nishimura Y."/>
            <person name="Kawachi M."/>
            <person name="Noguchi H."/>
            <person name="Minakuchi Y."/>
            <person name="Umen J.G."/>
            <person name="Toyoda A."/>
            <person name="Nozaki H."/>
        </authorList>
    </citation>
    <scope>NUCLEOTIDE SEQUENCE</scope>
    <source>
        <strain evidence="5">NIES-3786</strain>
    </source>
</reference>
<dbReference type="Gene3D" id="3.40.1360.10">
    <property type="match status" value="1"/>
</dbReference>
<feature type="compositionally biased region" description="Basic and acidic residues" evidence="2">
    <location>
        <begin position="348"/>
        <end position="362"/>
    </location>
</feature>
<dbReference type="GO" id="GO:0008270">
    <property type="term" value="F:zinc ion binding"/>
    <property type="evidence" value="ECO:0007669"/>
    <property type="project" value="UniProtKB-KW"/>
</dbReference>
<sequence>MPLIGYDGFARLIQGYGGPLPSAACLTPSPRASHRSLVFAPKHGSRTAVSSCIPTRMRRPAGPCDVGWQHTRPCRPSSARCGSASALAGVTVTPSGPHLITALRPTPGPLISTASSPSASVAFAAPWSGTVSRHSRRPLATTAAGRGGGSSSLRRSALLVICCATKLGDKRQLSPVKYKCRYCGKAISRSTYEGHHTKTCVRRSEDSCEQRRRVQESVEDLKRLRAAVTEGDNGIGGLAGSDPDPGVWNDDPGASLRSATQDVPASTGRGNGYSGSWPSPGRPLGKAARVRSSPTMSPLPRAPPRHNGASVSYPPPFPPSTTDIPLQGLSVAISDLASEQGAIAADPETQRHDMGNGERGQRGDNGSNAAVVGEHKDWLARISPSAARGEAGERGPGQSSTSIGASTTRSMMPPAEIAPSTQPPAAGTAWLLATSVHPRLPISNHVTSPPSTASASLASSGPSAASGASLSTSPPLPSSQVTPPSARAGATGASARPSAPQMRGWVAPVQQGLNGSPEPSGLVSEPDAILRGQDAAVAGGNGNVMMPGSFGSLSNRMPQTMQGRNMRITREQSGAASQVQGKGKDQEIEPPRLPGTAGSTHGANSPSPQQLHPQPHDRGSPWSASAAHPQPAMPPHQSLATAAGPPGTWLGPNPSPLGSGIGGSPAPAASSGAAWGPLPGPRVPSVALPGQGWGPSQHFPGNAGTAYNNGNSNGVGSSAEAPALMASQMFLDDGQPAIIRPRSGPAGAEASSAAERQLAAIIREGQQTASRKQYRKPKLEPLRWEGYDEEDPYFSSLLPAAREWLMGRRKIPAEVLRRNRIFCTLVPIGGATPPRPAVAFPFFRSDNPDSVAFVKYRLFDPDALEPFARKEFRSSLHGEPIMYGTNDIVAGAYTDVIIVEGEMDKLAMNAAGFWNVVSVPNGAPAATSASPSSPPEQLFVRPGEGHQLRARVKQHYAFMDSFLAVLPDLGRCRFTIATDNDPAGQALRRELLRRLGRERCWEVLSWDNEDQLDAEGSGQGAGRHLASDPFLSPVVGQDVSTSKRPGGAAAPYSSAPPASAASSRGFRKDANDVLVLDGPVQLAAVLEAAQPAKVAGLATFREYEMEIAAYFQRQDPLQLGVTTGWSCLDPFYRVAPGELTIVTGVPNSGKSEWLDALMVNLAENHGWAFALCSMEKQPLPHLKALIEKRVRKPFRPVTRMTPSGPQMVGAMSLEEVVAGFNWLADHFHLIRYDEEDDTGAPTIDWVLQKARTAVLRFGIRGLLIDPYNELDSRRPRDTSETDFIREMLTKVRRFARDTECHVWFVAHPRQQKVLTGQAPGLYDISGSAHWFNKTDNGIVVHRRFEERTHPETGKRYRVALPEVDIKLQKVRNKDIGTQGEAYLLYDKATGRYEDPVALEGVGFVGGSGGGGSPQQGGPQQLSGLDRVQQRNLELGYVFNSGSYYPQQQQQQQPGADNIIDITLGPSAPPLAPPSQAAAITAAAFPAFRPSTPSFVQPSQAQHMYPQTSGAPPGVVAPGAAQNRCNTYLEPVPSVSQPPAIAPPPAVSPTEPVTGEYGHGAAVAAEASLSSRPGAAVGGSVSRVPQRGSPGASKTSPTAGGGSTSSPPATANSRAAKVRASQAGSKEAQGRRQRAAAKPAAKEAGDLDGSFGGGALAELLQKEQAAEARQAFSRDDGSAGGWQPDGSSSEDAEMDGEEATERYAGGMAGAHRRHGARSRRSGAGGKVMVQRGGAWVEEEPERLGALESSLAENAGMI</sequence>
<accession>A0A8J4BVU1</accession>
<dbReference type="CDD" id="cd01029">
    <property type="entry name" value="TOPRIM_primases"/>
    <property type="match status" value="1"/>
</dbReference>
<feature type="compositionally biased region" description="Low complexity" evidence="2">
    <location>
        <begin position="1509"/>
        <end position="1520"/>
    </location>
</feature>
<feature type="domain" description="C2H2-type" evidence="3">
    <location>
        <begin position="178"/>
        <end position="207"/>
    </location>
</feature>
<feature type="region of interest" description="Disordered" evidence="2">
    <location>
        <begin position="1036"/>
        <end position="1064"/>
    </location>
</feature>
<feature type="region of interest" description="Disordered" evidence="2">
    <location>
        <begin position="1569"/>
        <end position="1726"/>
    </location>
</feature>
<dbReference type="InterPro" id="IPR027032">
    <property type="entry name" value="Twinkle-like"/>
</dbReference>
<dbReference type="InterPro" id="IPR007694">
    <property type="entry name" value="DNA_helicase_DnaB-like_C"/>
</dbReference>
<feature type="compositionally biased region" description="Low complexity" evidence="2">
    <location>
        <begin position="1048"/>
        <end position="1063"/>
    </location>
</feature>
<evidence type="ECO:0000313" key="6">
    <source>
        <dbReference type="Proteomes" id="UP000747110"/>
    </source>
</evidence>
<feature type="compositionally biased region" description="Low complexity" evidence="2">
    <location>
        <begin position="1590"/>
        <end position="1610"/>
    </location>
</feature>
<feature type="compositionally biased region" description="Low complexity" evidence="2">
    <location>
        <begin position="447"/>
        <end position="500"/>
    </location>
</feature>
<feature type="compositionally biased region" description="Basic residues" evidence="2">
    <location>
        <begin position="1709"/>
        <end position="1719"/>
    </location>
</feature>
<proteinExistence type="predicted"/>
<evidence type="ECO:0000256" key="2">
    <source>
        <dbReference type="SAM" id="MobiDB-lite"/>
    </source>
</evidence>
<dbReference type="SUPFAM" id="SSF52540">
    <property type="entry name" value="P-loop containing nucleoside triphosphate hydrolases"/>
    <property type="match status" value="1"/>
</dbReference>
<protein>
    <recommendedName>
        <fullName evidence="7">SF4 helicase domain-containing protein</fullName>
    </recommendedName>
</protein>
<feature type="region of interest" description="Disordered" evidence="2">
    <location>
        <begin position="441"/>
        <end position="503"/>
    </location>
</feature>
<dbReference type="GO" id="GO:0005524">
    <property type="term" value="F:ATP binding"/>
    <property type="evidence" value="ECO:0007669"/>
    <property type="project" value="InterPro"/>
</dbReference>
<evidence type="ECO:0008006" key="7">
    <source>
        <dbReference type="Google" id="ProtNLM"/>
    </source>
</evidence>
<dbReference type="PANTHER" id="PTHR12873:SF0">
    <property type="entry name" value="TWINKLE MTDNA HELICASE"/>
    <property type="match status" value="1"/>
</dbReference>
<evidence type="ECO:0000259" key="3">
    <source>
        <dbReference type="PROSITE" id="PS50157"/>
    </source>
</evidence>
<evidence type="ECO:0000259" key="4">
    <source>
        <dbReference type="PROSITE" id="PS51199"/>
    </source>
</evidence>
<feature type="region of interest" description="Disordered" evidence="2">
    <location>
        <begin position="343"/>
        <end position="369"/>
    </location>
</feature>
<organism evidence="5 6">
    <name type="scientific">Volvox reticuliferus</name>
    <dbReference type="NCBI Taxonomy" id="1737510"/>
    <lineage>
        <taxon>Eukaryota</taxon>
        <taxon>Viridiplantae</taxon>
        <taxon>Chlorophyta</taxon>
        <taxon>core chlorophytes</taxon>
        <taxon>Chlorophyceae</taxon>
        <taxon>CS clade</taxon>
        <taxon>Chlamydomonadales</taxon>
        <taxon>Volvocaceae</taxon>
        <taxon>Volvox</taxon>
    </lineage>
</organism>
<feature type="compositionally biased region" description="Acidic residues" evidence="2">
    <location>
        <begin position="1687"/>
        <end position="1697"/>
    </location>
</feature>
<dbReference type="Gene3D" id="3.40.50.300">
    <property type="entry name" value="P-loop containing nucleotide triphosphate hydrolases"/>
    <property type="match status" value="1"/>
</dbReference>
<dbReference type="PANTHER" id="PTHR12873">
    <property type="entry name" value="T7-LIKE MITOCHONDRIAL DNA HELICASE"/>
    <property type="match status" value="1"/>
</dbReference>
<feature type="compositionally biased region" description="Low complexity" evidence="2">
    <location>
        <begin position="623"/>
        <end position="638"/>
    </location>
</feature>
<feature type="compositionally biased region" description="Polar residues" evidence="2">
    <location>
        <begin position="1492"/>
        <end position="1508"/>
    </location>
</feature>
<keyword evidence="1" id="KW-0479">Metal-binding</keyword>
<dbReference type="GO" id="GO:0006260">
    <property type="term" value="P:DNA replication"/>
    <property type="evidence" value="ECO:0007669"/>
    <property type="project" value="InterPro"/>
</dbReference>
<feature type="region of interest" description="Disordered" evidence="2">
    <location>
        <begin position="386"/>
        <end position="424"/>
    </location>
</feature>
<feature type="compositionally biased region" description="Low complexity" evidence="2">
    <location>
        <begin position="650"/>
        <end position="677"/>
    </location>
</feature>
<feature type="region of interest" description="Disordered" evidence="2">
    <location>
        <begin position="1492"/>
        <end position="1554"/>
    </location>
</feature>
<name>A0A8J4BVU1_9CHLO</name>
<feature type="region of interest" description="Disordered" evidence="2">
    <location>
        <begin position="231"/>
        <end position="325"/>
    </location>
</feature>
<dbReference type="Pfam" id="PF13662">
    <property type="entry name" value="Toprim_4"/>
    <property type="match status" value="1"/>
</dbReference>
<dbReference type="InterPro" id="IPR006171">
    <property type="entry name" value="TOPRIM_dom"/>
</dbReference>
<keyword evidence="1" id="KW-0863">Zinc-finger</keyword>
<feature type="compositionally biased region" description="Polar residues" evidence="2">
    <location>
        <begin position="397"/>
        <end position="410"/>
    </location>
</feature>
<dbReference type="OrthoDB" id="1898560at2759"/>
<evidence type="ECO:0000313" key="5">
    <source>
        <dbReference type="EMBL" id="GIL70616.1"/>
    </source>
</evidence>
<keyword evidence="6" id="KW-1185">Reference proteome</keyword>
<evidence type="ECO:0000256" key="1">
    <source>
        <dbReference type="PROSITE-ProRule" id="PRU00042"/>
    </source>
</evidence>
<dbReference type="EMBL" id="BNCP01000002">
    <property type="protein sequence ID" value="GIL70616.1"/>
    <property type="molecule type" value="Genomic_DNA"/>
</dbReference>
<comment type="caution">
    <text evidence="5">The sequence shown here is derived from an EMBL/GenBank/DDBJ whole genome shotgun (WGS) entry which is preliminary data.</text>
</comment>